<protein>
    <submittedName>
        <fullName evidence="2">Uncharacterized protein</fullName>
    </submittedName>
</protein>
<feature type="region of interest" description="Disordered" evidence="1">
    <location>
        <begin position="594"/>
        <end position="654"/>
    </location>
</feature>
<name>A0AAD9M6Y0_9PEZI</name>
<feature type="compositionally biased region" description="Low complexity" evidence="1">
    <location>
        <begin position="599"/>
        <end position="622"/>
    </location>
</feature>
<feature type="compositionally biased region" description="Basic residues" evidence="1">
    <location>
        <begin position="93"/>
        <end position="103"/>
    </location>
</feature>
<organism evidence="2 3">
    <name type="scientific">Colletotrichum zoysiae</name>
    <dbReference type="NCBI Taxonomy" id="1216348"/>
    <lineage>
        <taxon>Eukaryota</taxon>
        <taxon>Fungi</taxon>
        <taxon>Dikarya</taxon>
        <taxon>Ascomycota</taxon>
        <taxon>Pezizomycotina</taxon>
        <taxon>Sordariomycetes</taxon>
        <taxon>Hypocreomycetidae</taxon>
        <taxon>Glomerellales</taxon>
        <taxon>Glomerellaceae</taxon>
        <taxon>Colletotrichum</taxon>
        <taxon>Colletotrichum graminicola species complex</taxon>
    </lineage>
</organism>
<feature type="compositionally biased region" description="Polar residues" evidence="1">
    <location>
        <begin position="182"/>
        <end position="201"/>
    </location>
</feature>
<sequence length="711" mass="80367">MPTSARRGQPPRQAKSLPVGRNDDGFPPQPSSDDGPSGNRRSKRLGHVEIDDVRDFEALTRKRRRTREHEDRSDEGEDAVDSTTTALSTGPKAKGRDRRHVRTNLRVDTLRKAANSTRHMNNRSSKVAKAPRSPDHISRVTRSTGLARNTDEGRPPRIVMLGNAEHAAETEPVGDVYEFRASSPSKPRSQEVTSARTQSRRVYTPEELEAGNGLFVQQEVDDADENDGYGSEGEESGEESGGEENGGDEQLYDDPTIVGLPPSAQTRRATEDAAHGAGPQYSAATEQLQRLVIDMGPAPPEPSDEGEEEYPDDHFIFNKPTRQDRVATAPVKSYFLKSIKELMGGNGWTKSRKRTPLVTNLVQLSKRTRPLWNELCHLGEFWEGIPRAPLYDQQWDYLHSDDQDATSARQTIKKVDSLVSAVADKAKEPSRGEESDMPPPRFVVDLYERIIPFLVEILEIVFRKGAETERSRYTGRFTKTLLQIMQRVVAWIERLYEAMQSSLARRRPMEQSLSKRTSRGRLGEYLRGFKSELGQTWEKTDEMIERQQLYEEKLLLSRAKKEREQREWEDARRRQRELCDMRLQERLRQRSVQMAQIEASSSQYSSQTAPSSQPQSSQRTSRGAQRAAPARTGPGDRAETAAVGPSKPWPEDDAKKLLGILTTRPWMEMEALAWELERSEEDVQAMVELLKRSARTYATSRGKTVPAFAAN</sequence>
<keyword evidence="3" id="KW-1185">Reference proteome</keyword>
<proteinExistence type="predicted"/>
<evidence type="ECO:0000313" key="3">
    <source>
        <dbReference type="Proteomes" id="UP001232148"/>
    </source>
</evidence>
<reference evidence="2" key="1">
    <citation type="submission" date="2021-06" db="EMBL/GenBank/DDBJ databases">
        <title>Comparative genomics, transcriptomics and evolutionary studies reveal genomic signatures of adaptation to plant cell wall in hemibiotrophic fungi.</title>
        <authorList>
            <consortium name="DOE Joint Genome Institute"/>
            <person name="Baroncelli R."/>
            <person name="Diaz J.F."/>
            <person name="Benocci T."/>
            <person name="Peng M."/>
            <person name="Battaglia E."/>
            <person name="Haridas S."/>
            <person name="Andreopoulos W."/>
            <person name="Labutti K."/>
            <person name="Pangilinan J."/>
            <person name="Floch G.L."/>
            <person name="Makela M.R."/>
            <person name="Henrissat B."/>
            <person name="Grigoriev I.V."/>
            <person name="Crouch J.A."/>
            <person name="De Vries R.P."/>
            <person name="Sukno S.A."/>
            <person name="Thon M.R."/>
        </authorList>
    </citation>
    <scope>NUCLEOTIDE SEQUENCE</scope>
    <source>
        <strain evidence="2">MAFF235873</strain>
    </source>
</reference>
<comment type="caution">
    <text evidence="2">The sequence shown here is derived from an EMBL/GenBank/DDBJ whole genome shotgun (WGS) entry which is preliminary data.</text>
</comment>
<evidence type="ECO:0000256" key="1">
    <source>
        <dbReference type="SAM" id="MobiDB-lite"/>
    </source>
</evidence>
<feature type="compositionally biased region" description="Acidic residues" evidence="1">
    <location>
        <begin position="219"/>
        <end position="252"/>
    </location>
</feature>
<feature type="compositionally biased region" description="Polar residues" evidence="1">
    <location>
        <begin position="114"/>
        <end position="125"/>
    </location>
</feature>
<evidence type="ECO:0000313" key="2">
    <source>
        <dbReference type="EMBL" id="KAK2031185.1"/>
    </source>
</evidence>
<feature type="region of interest" description="Disordered" evidence="1">
    <location>
        <begin position="1"/>
        <end position="281"/>
    </location>
</feature>
<dbReference type="Proteomes" id="UP001232148">
    <property type="component" value="Unassembled WGS sequence"/>
</dbReference>
<dbReference type="AlphaFoldDB" id="A0AAD9M6Y0"/>
<gene>
    <name evidence="2" type="ORF">LX32DRAFT_637500</name>
</gene>
<accession>A0AAD9M6Y0</accession>
<feature type="compositionally biased region" description="Basic and acidic residues" evidence="1">
    <location>
        <begin position="46"/>
        <end position="60"/>
    </location>
</feature>
<dbReference type="EMBL" id="MU842843">
    <property type="protein sequence ID" value="KAK2031185.1"/>
    <property type="molecule type" value="Genomic_DNA"/>
</dbReference>